<sequence>MNPTPTHTHSTSQKLFVIGLSIFFLMVGFYLGMKYQKIQEINQSSNRYYFDKGEACFRAFFQCPQGFEHFNDAVGCGCQVPTPAVPTPPSTPDTSGWQTYTNTQFGFSFTLPASWIGYTIIQDKWESNTATQAPLIGPVISIRHPQWTTQTPRQDIPIMVFTIKLWAQLQQEEFHIDAAPVLPSELGRNAHYVFALPGRYNYTLLPGYEEVEQILQTRPLKVQDTKPQSVSLCENIFNSNLPNTGMTFLQSYCIGNYCSANPSQDTCEAIDVVGLKPDGSLTSNNRFRCFLSSTLGFRALYLRSKS</sequence>
<protein>
    <submittedName>
        <fullName evidence="2">Uncharacterized protein</fullName>
    </submittedName>
</protein>
<keyword evidence="1" id="KW-0472">Membrane</keyword>
<keyword evidence="1" id="KW-0812">Transmembrane</keyword>
<feature type="transmembrane region" description="Helical" evidence="1">
    <location>
        <begin position="15"/>
        <end position="33"/>
    </location>
</feature>
<dbReference type="Proteomes" id="UP000178486">
    <property type="component" value="Unassembled WGS sequence"/>
</dbReference>
<accession>A0A1F7JBB3</accession>
<evidence type="ECO:0000313" key="3">
    <source>
        <dbReference type="Proteomes" id="UP000178486"/>
    </source>
</evidence>
<organism evidence="2 3">
    <name type="scientific">Candidatus Roizmanbacteria bacterium RIFCSPLOWO2_01_FULL_45_11</name>
    <dbReference type="NCBI Taxonomy" id="1802070"/>
    <lineage>
        <taxon>Bacteria</taxon>
        <taxon>Candidatus Roizmaniibacteriota</taxon>
    </lineage>
</organism>
<comment type="caution">
    <text evidence="2">The sequence shown here is derived from an EMBL/GenBank/DDBJ whole genome shotgun (WGS) entry which is preliminary data.</text>
</comment>
<keyword evidence="1" id="KW-1133">Transmembrane helix</keyword>
<name>A0A1F7JBB3_9BACT</name>
<evidence type="ECO:0000313" key="2">
    <source>
        <dbReference type="EMBL" id="OGK52908.1"/>
    </source>
</evidence>
<dbReference type="AlphaFoldDB" id="A0A1F7JBB3"/>
<proteinExistence type="predicted"/>
<dbReference type="EMBL" id="MGAU01000073">
    <property type="protein sequence ID" value="OGK52908.1"/>
    <property type="molecule type" value="Genomic_DNA"/>
</dbReference>
<reference evidence="2 3" key="1">
    <citation type="journal article" date="2016" name="Nat. Commun.">
        <title>Thousands of microbial genomes shed light on interconnected biogeochemical processes in an aquifer system.</title>
        <authorList>
            <person name="Anantharaman K."/>
            <person name="Brown C.T."/>
            <person name="Hug L.A."/>
            <person name="Sharon I."/>
            <person name="Castelle C.J."/>
            <person name="Probst A.J."/>
            <person name="Thomas B.C."/>
            <person name="Singh A."/>
            <person name="Wilkins M.J."/>
            <person name="Karaoz U."/>
            <person name="Brodie E.L."/>
            <person name="Williams K.H."/>
            <person name="Hubbard S.S."/>
            <person name="Banfield J.F."/>
        </authorList>
    </citation>
    <scope>NUCLEOTIDE SEQUENCE [LARGE SCALE GENOMIC DNA]</scope>
</reference>
<evidence type="ECO:0000256" key="1">
    <source>
        <dbReference type="SAM" id="Phobius"/>
    </source>
</evidence>
<gene>
    <name evidence="2" type="ORF">A3B56_01805</name>
</gene>